<dbReference type="GO" id="GO:0005743">
    <property type="term" value="C:mitochondrial inner membrane"/>
    <property type="evidence" value="ECO:0007669"/>
    <property type="project" value="UniProtKB-SubCell"/>
</dbReference>
<evidence type="ECO:0000256" key="7">
    <source>
        <dbReference type="ARBA" id="ARBA00022660"/>
    </source>
</evidence>
<comment type="catalytic activity">
    <reaction evidence="17 18">
        <text>a ubiquinone + NADH + 5 H(+)(in) = a ubiquinol + NAD(+) + 4 H(+)(out)</text>
        <dbReference type="Rhea" id="RHEA:29091"/>
        <dbReference type="Rhea" id="RHEA-COMP:9565"/>
        <dbReference type="Rhea" id="RHEA-COMP:9566"/>
        <dbReference type="ChEBI" id="CHEBI:15378"/>
        <dbReference type="ChEBI" id="CHEBI:16389"/>
        <dbReference type="ChEBI" id="CHEBI:17976"/>
        <dbReference type="ChEBI" id="CHEBI:57540"/>
        <dbReference type="ChEBI" id="CHEBI:57945"/>
        <dbReference type="EC" id="7.1.1.2"/>
    </reaction>
</comment>
<protein>
    <recommendedName>
        <fullName evidence="5 18">NADH-ubiquinone oxidoreductase chain 2</fullName>
        <ecNumber evidence="4 18">7.1.1.2</ecNumber>
    </recommendedName>
</protein>
<dbReference type="Pfam" id="PF00361">
    <property type="entry name" value="Proton_antipo_M"/>
    <property type="match status" value="1"/>
</dbReference>
<keyword evidence="8 18" id="KW-0812">Transmembrane</keyword>
<evidence type="ECO:0000256" key="17">
    <source>
        <dbReference type="ARBA" id="ARBA00049551"/>
    </source>
</evidence>
<dbReference type="CTD" id="4536"/>
<evidence type="ECO:0000256" key="14">
    <source>
        <dbReference type="ARBA" id="ARBA00023075"/>
    </source>
</evidence>
<keyword evidence="11 18" id="KW-0249">Electron transport</keyword>
<feature type="transmembrane region" description="Helical" evidence="18">
    <location>
        <begin position="256"/>
        <end position="276"/>
    </location>
</feature>
<evidence type="ECO:0000256" key="18">
    <source>
        <dbReference type="RuleBase" id="RU003403"/>
    </source>
</evidence>
<evidence type="ECO:0000256" key="15">
    <source>
        <dbReference type="ARBA" id="ARBA00023128"/>
    </source>
</evidence>
<evidence type="ECO:0000256" key="1">
    <source>
        <dbReference type="ARBA" id="ARBA00003257"/>
    </source>
</evidence>
<feature type="transmembrane region" description="Helical" evidence="18">
    <location>
        <begin position="188"/>
        <end position="205"/>
    </location>
</feature>
<keyword evidence="10 18" id="KW-1278">Translocase</keyword>
<keyword evidence="6" id="KW-0813">Transport</keyword>
<comment type="function">
    <text evidence="18">Core subunit of the mitochondrial membrane respiratory chain NADH dehydrogenase (Complex I) which catalyzes electron transfer from NADH through the respiratory chain, using ubiquinone as an electron acceptor. Essential for the catalytic activity and assembly of complex I.</text>
</comment>
<feature type="transmembrane region" description="Helical" evidence="18">
    <location>
        <begin position="226"/>
        <end position="244"/>
    </location>
</feature>
<evidence type="ECO:0000313" key="20">
    <source>
        <dbReference type="EMBL" id="QBZ37978.1"/>
    </source>
</evidence>
<gene>
    <name evidence="20" type="primary">ND2</name>
</gene>
<evidence type="ECO:0000256" key="13">
    <source>
        <dbReference type="ARBA" id="ARBA00023027"/>
    </source>
</evidence>
<evidence type="ECO:0000256" key="8">
    <source>
        <dbReference type="ARBA" id="ARBA00022692"/>
    </source>
</evidence>
<keyword evidence="14 18" id="KW-0830">Ubiquinone</keyword>
<name>A0A7S4YYR3_9HEMI</name>
<evidence type="ECO:0000256" key="11">
    <source>
        <dbReference type="ARBA" id="ARBA00022982"/>
    </source>
</evidence>
<proteinExistence type="inferred from homology"/>
<keyword evidence="12 18" id="KW-1133">Transmembrane helix</keyword>
<dbReference type="InterPro" id="IPR003917">
    <property type="entry name" value="NADH_UbQ_OxRdtase_chain2"/>
</dbReference>
<dbReference type="AlphaFoldDB" id="A0A7S4YYR3"/>
<evidence type="ECO:0000256" key="5">
    <source>
        <dbReference type="ARBA" id="ARBA00021008"/>
    </source>
</evidence>
<keyword evidence="9 18" id="KW-0999">Mitochondrion inner membrane</keyword>
<organism evidence="20">
    <name type="scientific">Chloriona tateyamana</name>
    <dbReference type="NCBI Taxonomy" id="2566016"/>
    <lineage>
        <taxon>Eukaryota</taxon>
        <taxon>Metazoa</taxon>
        <taxon>Ecdysozoa</taxon>
        <taxon>Arthropoda</taxon>
        <taxon>Hexapoda</taxon>
        <taxon>Insecta</taxon>
        <taxon>Pterygota</taxon>
        <taxon>Neoptera</taxon>
        <taxon>Paraneoptera</taxon>
        <taxon>Hemiptera</taxon>
        <taxon>Auchenorrhyncha</taxon>
        <taxon>Fulgoroidea</taxon>
        <taxon>Delphacidae</taxon>
        <taxon>Delphacinae</taxon>
        <taxon>Chloriona</taxon>
    </lineage>
</organism>
<evidence type="ECO:0000256" key="6">
    <source>
        <dbReference type="ARBA" id="ARBA00022448"/>
    </source>
</evidence>
<comment type="subcellular location">
    <subcellularLocation>
        <location evidence="2 18">Mitochondrion inner membrane</location>
        <topology evidence="2 18">Multi-pass membrane protein</topology>
    </subcellularLocation>
</comment>
<comment type="function">
    <text evidence="1">Core subunit of the mitochondrial membrane respiratory chain NADH dehydrogenase (Complex I) that is believed to belong to the minimal assembly required for catalysis. Complex I functions in the transfer of electrons from NADH to the respiratory chain. The immediate electron acceptor for the enzyme is believed to be ubiquinone.</text>
</comment>
<keyword evidence="7 18" id="KW-0679">Respiratory chain</keyword>
<feature type="transmembrane region" description="Helical" evidence="18">
    <location>
        <begin position="297"/>
        <end position="316"/>
    </location>
</feature>
<reference evidence="20" key="2">
    <citation type="journal article" date="2020" name="Genomics">
        <title>Contribution to the mitogenome diversity in Delphacinae: Phylogenetic and ecological implications.</title>
        <authorList>
            <person name="Huang Y.-X."/>
            <person name="Ren F.-J."/>
            <person name="Bartlett C.R."/>
            <person name="Wei Y.-S."/>
            <person name="Qin D.-Z."/>
        </authorList>
    </citation>
    <scope>NUCLEOTIDE SEQUENCE</scope>
</reference>
<evidence type="ECO:0000256" key="9">
    <source>
        <dbReference type="ARBA" id="ARBA00022792"/>
    </source>
</evidence>
<reference evidence="20" key="1">
    <citation type="submission" date="2018-05" db="EMBL/GenBank/DDBJ databases">
        <authorList>
            <person name="Huang Y."/>
            <person name="Qin D."/>
        </authorList>
    </citation>
    <scope>NUCLEOTIDE SEQUENCE</scope>
</reference>
<feature type="transmembrane region" description="Helical" evidence="18">
    <location>
        <begin position="82"/>
        <end position="103"/>
    </location>
</feature>
<dbReference type="PANTHER" id="PTHR46552:SF1">
    <property type="entry name" value="NADH-UBIQUINONE OXIDOREDUCTASE CHAIN 2"/>
    <property type="match status" value="1"/>
</dbReference>
<dbReference type="GO" id="GO:0008137">
    <property type="term" value="F:NADH dehydrogenase (ubiquinone) activity"/>
    <property type="evidence" value="ECO:0007669"/>
    <property type="project" value="UniProtKB-EC"/>
</dbReference>
<evidence type="ECO:0000256" key="2">
    <source>
        <dbReference type="ARBA" id="ARBA00004448"/>
    </source>
</evidence>
<dbReference type="GeneID" id="62618626"/>
<evidence type="ECO:0000256" key="12">
    <source>
        <dbReference type="ARBA" id="ARBA00022989"/>
    </source>
</evidence>
<evidence type="ECO:0000256" key="10">
    <source>
        <dbReference type="ARBA" id="ARBA00022967"/>
    </source>
</evidence>
<geneLocation type="mitochondrion" evidence="20"/>
<comment type="similarity">
    <text evidence="3 18">Belongs to the complex I subunit 2 family.</text>
</comment>
<keyword evidence="15 18" id="KW-0496">Mitochondrion</keyword>
<feature type="domain" description="NADH:quinone oxidoreductase/Mrp antiporter transmembrane" evidence="19">
    <location>
        <begin position="25"/>
        <end position="264"/>
    </location>
</feature>
<feature type="transmembrane region" description="Helical" evidence="18">
    <location>
        <begin position="57"/>
        <end position="76"/>
    </location>
</feature>
<dbReference type="PRINTS" id="PR01436">
    <property type="entry name" value="NADHDHGNASE2"/>
</dbReference>
<dbReference type="InterPro" id="IPR001750">
    <property type="entry name" value="ND/Mrp_TM"/>
</dbReference>
<dbReference type="EMBL" id="MH293458">
    <property type="protein sequence ID" value="QBZ37978.1"/>
    <property type="molecule type" value="Genomic_DNA"/>
</dbReference>
<sequence length="318" mass="36514">MKLNTSKMIFLNVITLSALVSLSVNNWMMIWIMMELALFMMIPLISKNKISDQSMKYFIIQSTSSYILIFSILCNSMKETNLNSLVCMISLILKTGMSPFHAWKPEIMSKMTWKECMLLTTIVKIPPMILMNSLIKLDLMILPMILSLAVGSLGGMNQLNLKKLMAYSSIFNLTWMSSAFLLSKKIMLSFLILYSMLTIKAMWFFKKQNLIYMNQMSSLPLKMKMSLTLNLLSISGLPPLTGFFPKWIVLNELLKTSLFIPSMMILTSIASIFMYIQMNTFTLSNLTIKKKINKISLYSNLSLLNLFSLPILYMTWNI</sequence>
<accession>A0A7S4YYR3</accession>
<feature type="transmembrane region" description="Helical" evidence="18">
    <location>
        <begin position="164"/>
        <end position="182"/>
    </location>
</feature>
<dbReference type="GO" id="GO:0006120">
    <property type="term" value="P:mitochondrial electron transport, NADH to ubiquinone"/>
    <property type="evidence" value="ECO:0007669"/>
    <property type="project" value="InterPro"/>
</dbReference>
<evidence type="ECO:0000256" key="3">
    <source>
        <dbReference type="ARBA" id="ARBA00007012"/>
    </source>
</evidence>
<dbReference type="RefSeq" id="YP_009987518.1">
    <property type="nucleotide sequence ID" value="NC_052691.1"/>
</dbReference>
<dbReference type="EC" id="7.1.1.2" evidence="4 18"/>
<dbReference type="InterPro" id="IPR050175">
    <property type="entry name" value="Complex_I_Subunit_2"/>
</dbReference>
<keyword evidence="13 18" id="KW-0520">NAD</keyword>
<evidence type="ECO:0000256" key="4">
    <source>
        <dbReference type="ARBA" id="ARBA00012944"/>
    </source>
</evidence>
<evidence type="ECO:0000259" key="19">
    <source>
        <dbReference type="Pfam" id="PF00361"/>
    </source>
</evidence>
<evidence type="ECO:0000256" key="16">
    <source>
        <dbReference type="ARBA" id="ARBA00023136"/>
    </source>
</evidence>
<dbReference type="PANTHER" id="PTHR46552">
    <property type="entry name" value="NADH-UBIQUINONE OXIDOREDUCTASE CHAIN 2"/>
    <property type="match status" value="1"/>
</dbReference>
<keyword evidence="16 18" id="KW-0472">Membrane</keyword>